<evidence type="ECO:0000259" key="1">
    <source>
        <dbReference type="PROSITE" id="PS50983"/>
    </source>
</evidence>
<dbReference type="Pfam" id="PF01497">
    <property type="entry name" value="Peripla_BP_2"/>
    <property type="match status" value="1"/>
</dbReference>
<organism evidence="2 3">
    <name type="scientific">Autumnicola edwardsiae</name>
    <dbReference type="NCBI Taxonomy" id="3075594"/>
    <lineage>
        <taxon>Bacteria</taxon>
        <taxon>Pseudomonadati</taxon>
        <taxon>Bacteroidota</taxon>
        <taxon>Flavobacteriia</taxon>
        <taxon>Flavobacteriales</taxon>
        <taxon>Flavobacteriaceae</taxon>
        <taxon>Autumnicola</taxon>
    </lineage>
</organism>
<reference evidence="2 3" key="1">
    <citation type="submission" date="2023-09" db="EMBL/GenBank/DDBJ databases">
        <authorList>
            <person name="Rey-Velasco X."/>
        </authorList>
    </citation>
    <scope>NUCLEOTIDE SEQUENCE [LARGE SCALE GENOMIC DNA]</scope>
    <source>
        <strain evidence="2 3">F297</strain>
    </source>
</reference>
<dbReference type="EMBL" id="JAVRHP010000010">
    <property type="protein sequence ID" value="MDT0649161.1"/>
    <property type="molecule type" value="Genomic_DNA"/>
</dbReference>
<keyword evidence="3" id="KW-1185">Reference proteome</keyword>
<dbReference type="SUPFAM" id="SSF53807">
    <property type="entry name" value="Helical backbone' metal receptor"/>
    <property type="match status" value="1"/>
</dbReference>
<dbReference type="PANTHER" id="PTHR30535:SF34">
    <property type="entry name" value="MOLYBDATE-BINDING PROTEIN MOLA"/>
    <property type="match status" value="1"/>
</dbReference>
<accession>A0ABU3CS25</accession>
<gene>
    <name evidence="2" type="ORF">RM529_03345</name>
</gene>
<dbReference type="InterPro" id="IPR050902">
    <property type="entry name" value="ABC_Transporter_SBP"/>
</dbReference>
<protein>
    <submittedName>
        <fullName evidence="2">ABC transporter substrate-binding protein</fullName>
    </submittedName>
</protein>
<dbReference type="InterPro" id="IPR002491">
    <property type="entry name" value="ABC_transptr_periplasmic_BD"/>
</dbReference>
<dbReference type="PANTHER" id="PTHR30535">
    <property type="entry name" value="VITAMIN B12-BINDING PROTEIN"/>
    <property type="match status" value="1"/>
</dbReference>
<dbReference type="PROSITE" id="PS51257">
    <property type="entry name" value="PROKAR_LIPOPROTEIN"/>
    <property type="match status" value="1"/>
</dbReference>
<evidence type="ECO:0000313" key="3">
    <source>
        <dbReference type="Proteomes" id="UP001248819"/>
    </source>
</evidence>
<dbReference type="PROSITE" id="PS50983">
    <property type="entry name" value="FE_B12_PBP"/>
    <property type="match status" value="1"/>
</dbReference>
<comment type="caution">
    <text evidence="2">The sequence shown here is derived from an EMBL/GenBank/DDBJ whole genome shotgun (WGS) entry which is preliminary data.</text>
</comment>
<sequence length="379" mass="42875">MKKIHFLLILLIFTACKNSEEQSEKRQLSQGKQVEISHATGFEIETFGSYSIIEVKSPWPNAEESFKYLLAEEDATIPEGVKYDQKVEIPVENVVVTSTTHIPALEALEEEKTLKGFPGLDFISSVRMRELINDGALKELGKNENLNTEILIDLEPDVVIGFSIDANNKAFETIQKTGIPVVYNGDWTEETPLGKAEWIKFFGAFYNKNEESKIIFEQIAAGYAEAKELAKTAEKQPKVIAGSMYKDQWYMPYGNSWQATFIEDANAQYAYAESDGNGSMSLSFESVLADHQDADFWISAGQFTSYEQLFSTSKHYRQFKAVQDKNVYSVSLVKGETGGVVYFELGPQRPDLVLKDMISIFHPDLLPDYQRTFYKALEE</sequence>
<feature type="domain" description="Fe/B12 periplasmic-binding" evidence="1">
    <location>
        <begin position="93"/>
        <end position="365"/>
    </location>
</feature>
<dbReference type="Proteomes" id="UP001248819">
    <property type="component" value="Unassembled WGS sequence"/>
</dbReference>
<name>A0ABU3CS25_9FLAO</name>
<proteinExistence type="predicted"/>
<dbReference type="Gene3D" id="3.40.50.1980">
    <property type="entry name" value="Nitrogenase molybdenum iron protein domain"/>
    <property type="match status" value="2"/>
</dbReference>
<evidence type="ECO:0000313" key="2">
    <source>
        <dbReference type="EMBL" id="MDT0649161.1"/>
    </source>
</evidence>
<dbReference type="RefSeq" id="WP_311483338.1">
    <property type="nucleotide sequence ID" value="NZ_JAVRHP010000010.1"/>
</dbReference>